<keyword evidence="1" id="KW-0479">Metal-binding</keyword>
<evidence type="ECO:0000313" key="5">
    <source>
        <dbReference type="EMBL" id="RXH88829.1"/>
    </source>
</evidence>
<dbReference type="UniPathway" id="UPA00143"/>
<dbReference type="GO" id="GO:0008270">
    <property type="term" value="F:zinc ion binding"/>
    <property type="evidence" value="ECO:0007669"/>
    <property type="project" value="UniProtKB-KW"/>
</dbReference>
<feature type="domain" description="RING-type" evidence="4">
    <location>
        <begin position="88"/>
        <end position="130"/>
    </location>
</feature>
<organism evidence="5 6">
    <name type="scientific">Malus domestica</name>
    <name type="common">Apple</name>
    <name type="synonym">Pyrus malus</name>
    <dbReference type="NCBI Taxonomy" id="3750"/>
    <lineage>
        <taxon>Eukaryota</taxon>
        <taxon>Viridiplantae</taxon>
        <taxon>Streptophyta</taxon>
        <taxon>Embryophyta</taxon>
        <taxon>Tracheophyta</taxon>
        <taxon>Spermatophyta</taxon>
        <taxon>Magnoliopsida</taxon>
        <taxon>eudicotyledons</taxon>
        <taxon>Gunneridae</taxon>
        <taxon>Pentapetalae</taxon>
        <taxon>rosids</taxon>
        <taxon>fabids</taxon>
        <taxon>Rosales</taxon>
        <taxon>Rosaceae</taxon>
        <taxon>Amygdaloideae</taxon>
        <taxon>Maleae</taxon>
        <taxon>Malus</taxon>
    </lineage>
</organism>
<feature type="transmembrane region" description="Helical" evidence="3">
    <location>
        <begin position="6"/>
        <end position="24"/>
    </location>
</feature>
<keyword evidence="3" id="KW-1133">Transmembrane helix</keyword>
<evidence type="ECO:0000313" key="6">
    <source>
        <dbReference type="Proteomes" id="UP000290289"/>
    </source>
</evidence>
<accession>A0A498IZH6</accession>
<evidence type="ECO:0000256" key="1">
    <source>
        <dbReference type="PROSITE-ProRule" id="PRU00175"/>
    </source>
</evidence>
<dbReference type="Pfam" id="PF13639">
    <property type="entry name" value="zf-RING_2"/>
    <property type="match status" value="1"/>
</dbReference>
<sequence>MLVVSGIVVFGVLIISVVIGWYVYRRRIPLSPPTSNERVQKIERTVDKRLKPDLITFSYKKESDDGDPDQNEDDEEALYRKTSTTIECVVCLRGLEDEETVRRLPKCKHIFHAPCIDMWLDSHSGCPICRTLIDRLRSGDNPPAFTPHEDQENSMEVTPTEVDNIRTSMLSIPIM</sequence>
<dbReference type="PANTHER" id="PTHR45676:SF84">
    <property type="entry name" value="RING-TYPE DOMAIN-CONTAINING PROTEIN"/>
    <property type="match status" value="1"/>
</dbReference>
<reference evidence="5 6" key="1">
    <citation type="submission" date="2018-10" db="EMBL/GenBank/DDBJ databases">
        <title>A high-quality apple genome assembly.</title>
        <authorList>
            <person name="Hu J."/>
        </authorList>
    </citation>
    <scope>NUCLEOTIDE SEQUENCE [LARGE SCALE GENOMIC DNA]</scope>
    <source>
        <strain evidence="6">cv. HFTH1</strain>
        <tissue evidence="5">Young leaf</tissue>
    </source>
</reference>
<feature type="region of interest" description="Disordered" evidence="2">
    <location>
        <begin position="59"/>
        <end position="78"/>
    </location>
</feature>
<dbReference type="Proteomes" id="UP000290289">
    <property type="component" value="Chromosome 9"/>
</dbReference>
<dbReference type="InterPro" id="IPR013083">
    <property type="entry name" value="Znf_RING/FYVE/PHD"/>
</dbReference>
<dbReference type="Gene3D" id="3.30.40.10">
    <property type="entry name" value="Zinc/RING finger domain, C3HC4 (zinc finger)"/>
    <property type="match status" value="1"/>
</dbReference>
<keyword evidence="6" id="KW-1185">Reference proteome</keyword>
<proteinExistence type="predicted"/>
<dbReference type="PANTHER" id="PTHR45676">
    <property type="entry name" value="RING-H2 FINGER PROTEIN ATL51-RELATED"/>
    <property type="match status" value="1"/>
</dbReference>
<evidence type="ECO:0000256" key="3">
    <source>
        <dbReference type="SAM" id="Phobius"/>
    </source>
</evidence>
<dbReference type="SMART" id="SM00184">
    <property type="entry name" value="RING"/>
    <property type="match status" value="1"/>
</dbReference>
<dbReference type="EMBL" id="RDQH01000335">
    <property type="protein sequence ID" value="RXH88829.1"/>
    <property type="molecule type" value="Genomic_DNA"/>
</dbReference>
<protein>
    <recommendedName>
        <fullName evidence="4">RING-type domain-containing protein</fullName>
    </recommendedName>
</protein>
<dbReference type="GO" id="GO:0016567">
    <property type="term" value="P:protein ubiquitination"/>
    <property type="evidence" value="ECO:0007669"/>
    <property type="project" value="UniProtKB-UniPathway"/>
</dbReference>
<dbReference type="InterPro" id="IPR001841">
    <property type="entry name" value="Znf_RING"/>
</dbReference>
<keyword evidence="1" id="KW-0862">Zinc</keyword>
<name>A0A498IZH6_MALDO</name>
<keyword evidence="1" id="KW-0863">Zinc-finger</keyword>
<keyword evidence="3" id="KW-0812">Transmembrane</keyword>
<dbReference type="CDD" id="cd16461">
    <property type="entry name" value="RING-H2_EL5-like"/>
    <property type="match status" value="1"/>
</dbReference>
<dbReference type="PROSITE" id="PS50089">
    <property type="entry name" value="ZF_RING_2"/>
    <property type="match status" value="1"/>
</dbReference>
<evidence type="ECO:0000259" key="4">
    <source>
        <dbReference type="PROSITE" id="PS50089"/>
    </source>
</evidence>
<comment type="caution">
    <text evidence="5">The sequence shown here is derived from an EMBL/GenBank/DDBJ whole genome shotgun (WGS) entry which is preliminary data.</text>
</comment>
<feature type="compositionally biased region" description="Acidic residues" evidence="2">
    <location>
        <begin position="64"/>
        <end position="76"/>
    </location>
</feature>
<evidence type="ECO:0000256" key="2">
    <source>
        <dbReference type="SAM" id="MobiDB-lite"/>
    </source>
</evidence>
<gene>
    <name evidence="5" type="ORF">DVH24_000428</name>
</gene>
<dbReference type="SUPFAM" id="SSF57850">
    <property type="entry name" value="RING/U-box"/>
    <property type="match status" value="1"/>
</dbReference>
<keyword evidence="3" id="KW-0472">Membrane</keyword>
<dbReference type="AlphaFoldDB" id="A0A498IZH6"/>